<dbReference type="AlphaFoldDB" id="A0AAD3RA23"/>
<dbReference type="PANTHER" id="PTHR47272">
    <property type="entry name" value="DDE_TNP_1_7 DOMAIN-CONTAINING PROTEIN"/>
    <property type="match status" value="1"/>
</dbReference>
<evidence type="ECO:0000313" key="3">
    <source>
        <dbReference type="EMBL" id="GLD62744.1"/>
    </source>
</evidence>
<dbReference type="Pfam" id="PF13843">
    <property type="entry name" value="DDE_Tnp_1_7"/>
    <property type="match status" value="1"/>
</dbReference>
<name>A0AAD3RA23_LATJO</name>
<feature type="compositionally biased region" description="Acidic residues" evidence="1">
    <location>
        <begin position="579"/>
        <end position="591"/>
    </location>
</feature>
<sequence length="663" mass="75358">MAENRRESSVGCSKPKARQERLSLQRVLELLDLIDEDKSDVENLSDNDDAILDADYQPPPREQSSSEDDSSGDEDPIPQPTEHSRGRKRLRDGNNDSGTGVGSDYARSHTPRRCRQTQQIEADGSNDGPEEPTPGPGPQEQSNKGRGMRWRATPLTPNLVECEHEDETEHNRNGWTPLNYFEQYIDKDLMKMISDCSNAMSLSRSGDLLNTSVDEVYHFFGACILMSCVRLPKMRMHWSKALRCTAITDRFTRDTFFKLRQSLKVVIDDDVPEDLRKTDKFWKVRPFLDRILQGCRSQTRPECVSIDEQMIPFTGACPHRQYLPMKPNPVGIKNFVCATADGIVLDFDLYQGTGALLDQVEEPEGLGLGGLVLARLCQTLHRGTKVYCDRFFTSIQGAERLMKKELYLTGTVMKNRVAAAVQKLPSDRTMKNKGRGTLPEVSTEDGKLCVVKWYDNKPVLMMSAVHGTQPEDTCQRWDRKLKEYVSVSRPSIVREYNLKMGGVDLVDRMISYYRMSARTKKWTMRMIMHFTDLALANSWLLYRKDLTVCGAPKKSIMQFLEFRTEVARTLLAQHHSQEDDTSLSELSEGEEDPKQGKKRMVTAVPHVSVRRRANAHLPEMISLKNAARCRAAGCTGRTRVRCTSCKVFLCLQADRNCYTAFHT</sequence>
<evidence type="ECO:0000313" key="4">
    <source>
        <dbReference type="Proteomes" id="UP001279410"/>
    </source>
</evidence>
<evidence type="ECO:0000256" key="1">
    <source>
        <dbReference type="SAM" id="MobiDB-lite"/>
    </source>
</evidence>
<dbReference type="PANTHER" id="PTHR47272:SF2">
    <property type="entry name" value="PIGGYBAC TRANSPOSABLE ELEMENT-DERIVED PROTEIN 3-LIKE"/>
    <property type="match status" value="1"/>
</dbReference>
<feature type="region of interest" description="Disordered" evidence="1">
    <location>
        <begin position="1"/>
        <end position="21"/>
    </location>
</feature>
<keyword evidence="4" id="KW-1185">Reference proteome</keyword>
<reference evidence="3" key="1">
    <citation type="submission" date="2022-08" db="EMBL/GenBank/DDBJ databases">
        <title>Genome sequencing of akame (Lates japonicus).</title>
        <authorList>
            <person name="Hashiguchi Y."/>
            <person name="Takahashi H."/>
        </authorList>
    </citation>
    <scope>NUCLEOTIDE SEQUENCE</scope>
    <source>
        <strain evidence="3">Kochi</strain>
    </source>
</reference>
<feature type="domain" description="PiggyBac transposable element-derived protein" evidence="2">
    <location>
        <begin position="176"/>
        <end position="539"/>
    </location>
</feature>
<organism evidence="3 4">
    <name type="scientific">Lates japonicus</name>
    <name type="common">Japanese lates</name>
    <dbReference type="NCBI Taxonomy" id="270547"/>
    <lineage>
        <taxon>Eukaryota</taxon>
        <taxon>Metazoa</taxon>
        <taxon>Chordata</taxon>
        <taxon>Craniata</taxon>
        <taxon>Vertebrata</taxon>
        <taxon>Euteleostomi</taxon>
        <taxon>Actinopterygii</taxon>
        <taxon>Neopterygii</taxon>
        <taxon>Teleostei</taxon>
        <taxon>Neoteleostei</taxon>
        <taxon>Acanthomorphata</taxon>
        <taxon>Carangaria</taxon>
        <taxon>Carangaria incertae sedis</taxon>
        <taxon>Centropomidae</taxon>
        <taxon>Lates</taxon>
    </lineage>
</organism>
<accession>A0AAD3RA23</accession>
<dbReference type="InterPro" id="IPR029526">
    <property type="entry name" value="PGBD"/>
</dbReference>
<dbReference type="Proteomes" id="UP001279410">
    <property type="component" value="Unassembled WGS sequence"/>
</dbReference>
<dbReference type="EMBL" id="BRZM01000055">
    <property type="protein sequence ID" value="GLD62744.1"/>
    <property type="molecule type" value="Genomic_DNA"/>
</dbReference>
<gene>
    <name evidence="3" type="ORF">AKAME5_001442900</name>
</gene>
<proteinExistence type="predicted"/>
<feature type="compositionally biased region" description="Acidic residues" evidence="1">
    <location>
        <begin position="34"/>
        <end position="52"/>
    </location>
</feature>
<feature type="compositionally biased region" description="Acidic residues" evidence="1">
    <location>
        <begin position="65"/>
        <end position="76"/>
    </location>
</feature>
<feature type="region of interest" description="Disordered" evidence="1">
    <location>
        <begin position="34"/>
        <end position="150"/>
    </location>
</feature>
<comment type="caution">
    <text evidence="3">The sequence shown here is derived from an EMBL/GenBank/DDBJ whole genome shotgun (WGS) entry which is preliminary data.</text>
</comment>
<evidence type="ECO:0000259" key="2">
    <source>
        <dbReference type="Pfam" id="PF13843"/>
    </source>
</evidence>
<feature type="region of interest" description="Disordered" evidence="1">
    <location>
        <begin position="575"/>
        <end position="600"/>
    </location>
</feature>
<protein>
    <submittedName>
        <fullName evidence="3">PiggyBac transposable element-derived protein 3</fullName>
    </submittedName>
</protein>